<evidence type="ECO:0000313" key="2">
    <source>
        <dbReference type="Proteomes" id="UP000248806"/>
    </source>
</evidence>
<dbReference type="Proteomes" id="UP000248806">
    <property type="component" value="Unassembled WGS sequence"/>
</dbReference>
<accession>A0A326TUF2</accession>
<keyword evidence="2" id="KW-1185">Reference proteome</keyword>
<dbReference type="AlphaFoldDB" id="A0A326TUF2"/>
<evidence type="ECO:0000313" key="1">
    <source>
        <dbReference type="EMBL" id="PZW19696.1"/>
    </source>
</evidence>
<gene>
    <name evidence="1" type="ORF">EI42_06005</name>
</gene>
<name>A0A326TUF2_THEHA</name>
<sequence length="131" mass="13193">MAAITKSGTPSLSSATPPPNNRLSGLYAGEVIAAGDACVIKNDGKIYRASGAANDGNAVVDGFAATSAAPGESLSLYWGVNFNYGKNLTPGTSLYLSGTVPGGLDTAPSTGGTTVIGRVVDSTRIYVQKSY</sequence>
<protein>
    <submittedName>
        <fullName evidence="1">Uncharacterized protein</fullName>
    </submittedName>
</protein>
<dbReference type="EMBL" id="QKUF01000044">
    <property type="protein sequence ID" value="PZW19696.1"/>
    <property type="molecule type" value="Genomic_DNA"/>
</dbReference>
<proteinExistence type="predicted"/>
<comment type="caution">
    <text evidence="1">The sequence shown here is derived from an EMBL/GenBank/DDBJ whole genome shotgun (WGS) entry which is preliminary data.</text>
</comment>
<organism evidence="1 2">
    <name type="scientific">Thermosporothrix hazakensis</name>
    <dbReference type="NCBI Taxonomy" id="644383"/>
    <lineage>
        <taxon>Bacteria</taxon>
        <taxon>Bacillati</taxon>
        <taxon>Chloroflexota</taxon>
        <taxon>Ktedonobacteria</taxon>
        <taxon>Ktedonobacterales</taxon>
        <taxon>Thermosporotrichaceae</taxon>
        <taxon>Thermosporothrix</taxon>
    </lineage>
</organism>
<reference evidence="1 2" key="1">
    <citation type="submission" date="2018-06" db="EMBL/GenBank/DDBJ databases">
        <title>Genomic Encyclopedia of Archaeal and Bacterial Type Strains, Phase II (KMG-II): from individual species to whole genera.</title>
        <authorList>
            <person name="Goeker M."/>
        </authorList>
    </citation>
    <scope>NUCLEOTIDE SEQUENCE [LARGE SCALE GENOMIC DNA]</scope>
    <source>
        <strain evidence="1 2">ATCC BAA-1881</strain>
    </source>
</reference>
<dbReference type="RefSeq" id="WP_111326224.1">
    <property type="nucleotide sequence ID" value="NZ_BIFX01000001.1"/>
</dbReference>